<feature type="transmembrane region" description="Helical" evidence="1">
    <location>
        <begin position="45"/>
        <end position="69"/>
    </location>
</feature>
<name>A0A7Z7QPK6_STASC</name>
<evidence type="ECO:0000313" key="6">
    <source>
        <dbReference type="Proteomes" id="UP000572988"/>
    </source>
</evidence>
<feature type="transmembrane region" description="Helical" evidence="1">
    <location>
        <begin position="137"/>
        <end position="157"/>
    </location>
</feature>
<dbReference type="RefSeq" id="WP_016425102.1">
    <property type="nucleotide sequence ID" value="NZ_CABKRV010000001.1"/>
</dbReference>
<dbReference type="Proteomes" id="UP000572988">
    <property type="component" value="Unassembled WGS sequence"/>
</dbReference>
<dbReference type="EMBL" id="POVK01000009">
    <property type="protein sequence ID" value="NHA33684.1"/>
    <property type="molecule type" value="Genomic_DNA"/>
</dbReference>
<organism evidence="4">
    <name type="scientific">Staphylococcus schleiferi</name>
    <dbReference type="NCBI Taxonomy" id="1295"/>
    <lineage>
        <taxon>Bacteria</taxon>
        <taxon>Bacillati</taxon>
        <taxon>Bacillota</taxon>
        <taxon>Bacilli</taxon>
        <taxon>Bacillales</taxon>
        <taxon>Staphylococcaceae</taxon>
        <taxon>Staphylococcus</taxon>
    </lineage>
</organism>
<evidence type="ECO:0000313" key="2">
    <source>
        <dbReference type="EMBL" id="CAD7359737.1"/>
    </source>
</evidence>
<evidence type="ECO:0000313" key="4">
    <source>
        <dbReference type="EMBL" id="SUM88889.1"/>
    </source>
</evidence>
<keyword evidence="1" id="KW-0812">Transmembrane</keyword>
<reference evidence="4" key="2">
    <citation type="submission" date="2018-06" db="EMBL/GenBank/DDBJ databases">
        <authorList>
            <consortium name="Pathogen Informatics"/>
            <person name="Doyle S."/>
        </authorList>
    </citation>
    <scope>NUCLEOTIDE SEQUENCE [LARGE SCALE GENOMIC DNA]</scope>
    <source>
        <strain evidence="4">NCTC12218</strain>
    </source>
</reference>
<evidence type="ECO:0000256" key="1">
    <source>
        <dbReference type="SAM" id="Phobius"/>
    </source>
</evidence>
<dbReference type="Proteomes" id="UP000264146">
    <property type="component" value="Chromosome"/>
</dbReference>
<keyword evidence="6" id="KW-1185">Reference proteome</keyword>
<dbReference type="EMBL" id="UHEF01000001">
    <property type="protein sequence ID" value="SUM88889.1"/>
    <property type="molecule type" value="Genomic_DNA"/>
</dbReference>
<dbReference type="EMBL" id="LR962863">
    <property type="protein sequence ID" value="CAD7359737.1"/>
    <property type="molecule type" value="Genomic_DNA"/>
</dbReference>
<feature type="transmembrane region" description="Helical" evidence="1">
    <location>
        <begin position="169"/>
        <end position="188"/>
    </location>
</feature>
<dbReference type="GeneID" id="93790085"/>
<sequence>MLWTQIQNMLIYNRAPYLFLILFNILGTIYGYIWYQPRLATTPWYFWPFVPDSPTATLFLVVSLILLYVNKKSAVIDALAFVTLIKYGVWAVLMNIILFVHDQTIYVMGVVLLMMHAIMAIQAFLFLPLFKFTECSMIVSIIWVFHNDVIDYVFHQYPVYGGLSQYETQIGYISFWLSVISILFLIYFTRQGKKIDPI</sequence>
<dbReference type="InterPro" id="IPR009845">
    <property type="entry name" value="DUF1405"/>
</dbReference>
<proteinExistence type="predicted"/>
<keyword evidence="1" id="KW-0472">Membrane</keyword>
<dbReference type="AlphaFoldDB" id="A0A7Z7QPK6"/>
<feature type="transmembrane region" description="Helical" evidence="1">
    <location>
        <begin position="76"/>
        <end position="99"/>
    </location>
</feature>
<reference evidence="2 5" key="3">
    <citation type="submission" date="2020-11" db="EMBL/GenBank/DDBJ databases">
        <authorList>
            <consortium name="Pathogen Informatics"/>
        </authorList>
    </citation>
    <scope>NUCLEOTIDE SEQUENCE [LARGE SCALE GENOMIC DNA]</scope>
    <source>
        <strain evidence="2 5">NCTC12218</strain>
    </source>
</reference>
<reference evidence="3 6" key="1">
    <citation type="submission" date="2018-01" db="EMBL/GenBank/DDBJ databases">
        <title>Complete genome sequence of Staphylococcus Scheliferi isolated from human.</title>
        <authorList>
            <person name="Abouelkhair M.A."/>
            <person name="Bemis D.A."/>
            <person name="Kania S.A."/>
        </authorList>
    </citation>
    <scope>NUCLEOTIDE SEQUENCE [LARGE SCALE GENOMIC DNA]</scope>
    <source>
        <strain evidence="3 6">ATCC 43808</strain>
    </source>
</reference>
<accession>A0A7Z7QPK6</accession>
<feature type="transmembrane region" description="Helical" evidence="1">
    <location>
        <begin position="105"/>
        <end position="130"/>
    </location>
</feature>
<keyword evidence="1" id="KW-1133">Transmembrane helix</keyword>
<feature type="transmembrane region" description="Helical" evidence="1">
    <location>
        <begin position="15"/>
        <end position="33"/>
    </location>
</feature>
<dbReference type="PANTHER" id="PTHR40042:SF1">
    <property type="entry name" value="DUF1405 DOMAIN-CONTAINING PROTEIN"/>
    <property type="match status" value="1"/>
</dbReference>
<dbReference type="PANTHER" id="PTHR40042">
    <property type="entry name" value="HYPOTHETICAL MEMBRANE SPANNING PROTEIN"/>
    <property type="match status" value="1"/>
</dbReference>
<gene>
    <name evidence="3" type="ORF">C1O36_03955</name>
    <name evidence="4" type="ORF">NCTC12218_01396</name>
</gene>
<evidence type="ECO:0000313" key="5">
    <source>
        <dbReference type="Proteomes" id="UP000264146"/>
    </source>
</evidence>
<evidence type="ECO:0000313" key="3">
    <source>
        <dbReference type="EMBL" id="NHA33684.1"/>
    </source>
</evidence>
<dbReference type="Pfam" id="PF07187">
    <property type="entry name" value="DUF1405"/>
    <property type="match status" value="1"/>
</dbReference>
<protein>
    <submittedName>
        <fullName evidence="3">DUF1405 domain-containing protein</fullName>
    </submittedName>
    <submittedName>
        <fullName evidence="4">Membrane protein</fullName>
    </submittedName>
</protein>